<proteinExistence type="predicted"/>
<evidence type="ECO:0000256" key="1">
    <source>
        <dbReference type="SAM" id="MobiDB-lite"/>
    </source>
</evidence>
<name>A0ABZ3C561_9ACTN</name>
<dbReference type="Proteomes" id="UP001434337">
    <property type="component" value="Chromosome"/>
</dbReference>
<reference evidence="2 3" key="1">
    <citation type="journal article" date="2023" name="Environ Microbiome">
        <title>A coral-associated actinobacterium mitigates coral bleaching under heat stress.</title>
        <authorList>
            <person name="Li J."/>
            <person name="Zou Y."/>
            <person name="Li Q."/>
            <person name="Zhang J."/>
            <person name="Bourne D.G."/>
            <person name="Lyu Y."/>
            <person name="Liu C."/>
            <person name="Zhang S."/>
        </authorList>
    </citation>
    <scope>NUCLEOTIDE SEQUENCE [LARGE SCALE GENOMIC DNA]</scope>
    <source>
        <strain evidence="2 3">SCSIO 13291</strain>
    </source>
</reference>
<feature type="compositionally biased region" description="Polar residues" evidence="1">
    <location>
        <begin position="1"/>
        <end position="13"/>
    </location>
</feature>
<keyword evidence="3" id="KW-1185">Reference proteome</keyword>
<gene>
    <name evidence="2" type="ORF">PCC79_10745</name>
</gene>
<organism evidence="2 3">
    <name type="scientific">Propioniciclava soli</name>
    <dbReference type="NCBI Taxonomy" id="2775081"/>
    <lineage>
        <taxon>Bacteria</taxon>
        <taxon>Bacillati</taxon>
        <taxon>Actinomycetota</taxon>
        <taxon>Actinomycetes</taxon>
        <taxon>Propionibacteriales</taxon>
        <taxon>Propionibacteriaceae</taxon>
        <taxon>Propioniciclava</taxon>
    </lineage>
</organism>
<protein>
    <submittedName>
        <fullName evidence="2">Uncharacterized protein</fullName>
    </submittedName>
</protein>
<sequence length="49" mass="5235">MDSNQPTESTEPQDPTPVEELNDEGVGGTMGADNTFEPEEDEDAPVEPS</sequence>
<evidence type="ECO:0000313" key="3">
    <source>
        <dbReference type="Proteomes" id="UP001434337"/>
    </source>
</evidence>
<dbReference type="EMBL" id="CP115965">
    <property type="protein sequence ID" value="WZW97391.1"/>
    <property type="molecule type" value="Genomic_DNA"/>
</dbReference>
<evidence type="ECO:0000313" key="2">
    <source>
        <dbReference type="EMBL" id="WZW97391.1"/>
    </source>
</evidence>
<dbReference type="RefSeq" id="WP_232547535.1">
    <property type="nucleotide sequence ID" value="NZ_CP115965.1"/>
</dbReference>
<accession>A0ABZ3C561</accession>
<feature type="compositionally biased region" description="Acidic residues" evidence="1">
    <location>
        <begin position="36"/>
        <end position="49"/>
    </location>
</feature>
<feature type="region of interest" description="Disordered" evidence="1">
    <location>
        <begin position="1"/>
        <end position="49"/>
    </location>
</feature>